<protein>
    <recommendedName>
        <fullName evidence="2">histidine kinase</fullName>
        <ecNumber evidence="2">2.7.13.3</ecNumber>
    </recommendedName>
</protein>
<evidence type="ECO:0000256" key="3">
    <source>
        <dbReference type="ARBA" id="ARBA00022679"/>
    </source>
</evidence>
<accession>A0A2M8AEH6</accession>
<sequence length="93" mass="10485">SLGYIEKAIEFSIKDTGVGILKNQQSRVFSKFFRGANAIRMETEGSGLGLYIAKNIIEAHGGKIWFESEEGKGTTFHFTLPMKEEFGEFLKEF</sequence>
<dbReference type="InterPro" id="IPR004358">
    <property type="entry name" value="Sig_transdc_His_kin-like_C"/>
</dbReference>
<comment type="caution">
    <text evidence="6">The sequence shown here is derived from an EMBL/GenBank/DDBJ whole genome shotgun (WGS) entry which is preliminary data.</text>
</comment>
<dbReference type="Pfam" id="PF02518">
    <property type="entry name" value="HATPase_c"/>
    <property type="match status" value="1"/>
</dbReference>
<dbReference type="EMBL" id="PFUO01000125">
    <property type="protein sequence ID" value="PJB16018.1"/>
    <property type="molecule type" value="Genomic_DNA"/>
</dbReference>
<organism evidence="6 7">
    <name type="scientific">Candidatus Falkowbacteria bacterium CG_4_9_14_3_um_filter_38_19</name>
    <dbReference type="NCBI Taxonomy" id="1974559"/>
    <lineage>
        <taxon>Bacteria</taxon>
        <taxon>Candidatus Falkowiibacteriota</taxon>
    </lineage>
</organism>
<dbReference type="AlphaFoldDB" id="A0A2M8AEH6"/>
<feature type="non-terminal residue" evidence="6">
    <location>
        <position position="1"/>
    </location>
</feature>
<dbReference type="InterPro" id="IPR005467">
    <property type="entry name" value="His_kinase_dom"/>
</dbReference>
<dbReference type="PANTHER" id="PTHR43047">
    <property type="entry name" value="TWO-COMPONENT HISTIDINE PROTEIN KINASE"/>
    <property type="match status" value="1"/>
</dbReference>
<dbReference type="EC" id="2.7.13.3" evidence="2"/>
<dbReference type="InterPro" id="IPR003594">
    <property type="entry name" value="HATPase_dom"/>
</dbReference>
<reference evidence="7" key="1">
    <citation type="submission" date="2017-09" db="EMBL/GenBank/DDBJ databases">
        <title>Depth-based differentiation of microbial function through sediment-hosted aquifers and enrichment of novel symbionts in the deep terrestrial subsurface.</title>
        <authorList>
            <person name="Probst A.J."/>
            <person name="Ladd B."/>
            <person name="Jarett J.K."/>
            <person name="Geller-Mcgrath D.E."/>
            <person name="Sieber C.M.K."/>
            <person name="Emerson J.B."/>
            <person name="Anantharaman K."/>
            <person name="Thomas B.C."/>
            <person name="Malmstrom R."/>
            <person name="Stieglmeier M."/>
            <person name="Klingl A."/>
            <person name="Woyke T."/>
            <person name="Ryan C.M."/>
            <person name="Banfield J.F."/>
        </authorList>
    </citation>
    <scope>NUCLEOTIDE SEQUENCE [LARGE SCALE GENOMIC DNA]</scope>
</reference>
<dbReference type="PRINTS" id="PR00344">
    <property type="entry name" value="BCTRLSENSOR"/>
</dbReference>
<evidence type="ECO:0000313" key="7">
    <source>
        <dbReference type="Proteomes" id="UP000230611"/>
    </source>
</evidence>
<dbReference type="SUPFAM" id="SSF55874">
    <property type="entry name" value="ATPase domain of HSP90 chaperone/DNA topoisomerase II/histidine kinase"/>
    <property type="match status" value="1"/>
</dbReference>
<dbReference type="SMART" id="SM00387">
    <property type="entry name" value="HATPase_c"/>
    <property type="match status" value="1"/>
</dbReference>
<dbReference type="GO" id="GO:0009927">
    <property type="term" value="F:histidine phosphotransfer kinase activity"/>
    <property type="evidence" value="ECO:0007669"/>
    <property type="project" value="TreeGrafter"/>
</dbReference>
<dbReference type="PANTHER" id="PTHR43047:SF72">
    <property type="entry name" value="OSMOSENSING HISTIDINE PROTEIN KINASE SLN1"/>
    <property type="match status" value="1"/>
</dbReference>
<evidence type="ECO:0000256" key="4">
    <source>
        <dbReference type="ARBA" id="ARBA00022777"/>
    </source>
</evidence>
<dbReference type="Proteomes" id="UP000230611">
    <property type="component" value="Unassembled WGS sequence"/>
</dbReference>
<keyword evidence="3" id="KW-0808">Transferase</keyword>
<evidence type="ECO:0000259" key="5">
    <source>
        <dbReference type="PROSITE" id="PS50109"/>
    </source>
</evidence>
<evidence type="ECO:0000256" key="2">
    <source>
        <dbReference type="ARBA" id="ARBA00012438"/>
    </source>
</evidence>
<dbReference type="GO" id="GO:0005886">
    <property type="term" value="C:plasma membrane"/>
    <property type="evidence" value="ECO:0007669"/>
    <property type="project" value="TreeGrafter"/>
</dbReference>
<feature type="domain" description="Histidine kinase" evidence="5">
    <location>
        <begin position="1"/>
        <end position="84"/>
    </location>
</feature>
<gene>
    <name evidence="6" type="ORF">CO116_02800</name>
</gene>
<name>A0A2M8AEH6_9BACT</name>
<dbReference type="Gene3D" id="3.30.565.10">
    <property type="entry name" value="Histidine kinase-like ATPase, C-terminal domain"/>
    <property type="match status" value="1"/>
</dbReference>
<dbReference type="PROSITE" id="PS50109">
    <property type="entry name" value="HIS_KIN"/>
    <property type="match status" value="1"/>
</dbReference>
<comment type="catalytic activity">
    <reaction evidence="1">
        <text>ATP + protein L-histidine = ADP + protein N-phospho-L-histidine.</text>
        <dbReference type="EC" id="2.7.13.3"/>
    </reaction>
</comment>
<evidence type="ECO:0000256" key="1">
    <source>
        <dbReference type="ARBA" id="ARBA00000085"/>
    </source>
</evidence>
<evidence type="ECO:0000313" key="6">
    <source>
        <dbReference type="EMBL" id="PJB16018.1"/>
    </source>
</evidence>
<dbReference type="GO" id="GO:0000155">
    <property type="term" value="F:phosphorelay sensor kinase activity"/>
    <property type="evidence" value="ECO:0007669"/>
    <property type="project" value="TreeGrafter"/>
</dbReference>
<keyword evidence="4" id="KW-0418">Kinase</keyword>
<proteinExistence type="predicted"/>
<dbReference type="InterPro" id="IPR036890">
    <property type="entry name" value="HATPase_C_sf"/>
</dbReference>